<feature type="non-terminal residue" evidence="2">
    <location>
        <position position="159"/>
    </location>
</feature>
<feature type="domain" description="Integrase catalytic" evidence="1">
    <location>
        <begin position="43"/>
        <end position="159"/>
    </location>
</feature>
<dbReference type="InterPro" id="IPR036397">
    <property type="entry name" value="RNaseH_sf"/>
</dbReference>
<dbReference type="Gene3D" id="3.30.420.10">
    <property type="entry name" value="Ribonuclease H-like superfamily/Ribonuclease H"/>
    <property type="match status" value="1"/>
</dbReference>
<name>T0ZCH7_9ZZZZ</name>
<dbReference type="AlphaFoldDB" id="T0ZCH7"/>
<accession>T0ZCH7</accession>
<protein>
    <submittedName>
        <fullName evidence="2">Integrase catalytic subunit</fullName>
    </submittedName>
</protein>
<dbReference type="PROSITE" id="PS50994">
    <property type="entry name" value="INTEGRASE"/>
    <property type="match status" value="1"/>
</dbReference>
<comment type="caution">
    <text evidence="2">The sequence shown here is derived from an EMBL/GenBank/DDBJ whole genome shotgun (WGS) entry which is preliminary data.</text>
</comment>
<feature type="non-terminal residue" evidence="2">
    <location>
        <position position="1"/>
    </location>
</feature>
<evidence type="ECO:0000259" key="1">
    <source>
        <dbReference type="PROSITE" id="PS50994"/>
    </source>
</evidence>
<dbReference type="EMBL" id="AUZZ01006632">
    <property type="protein sequence ID" value="EQD45726.1"/>
    <property type="molecule type" value="Genomic_DNA"/>
</dbReference>
<organism evidence="2">
    <name type="scientific">mine drainage metagenome</name>
    <dbReference type="NCBI Taxonomy" id="410659"/>
    <lineage>
        <taxon>unclassified sequences</taxon>
        <taxon>metagenomes</taxon>
        <taxon>ecological metagenomes</taxon>
    </lineage>
</organism>
<proteinExistence type="predicted"/>
<reference evidence="2" key="1">
    <citation type="submission" date="2013-08" db="EMBL/GenBank/DDBJ databases">
        <authorList>
            <person name="Mendez C."/>
            <person name="Richter M."/>
            <person name="Ferrer M."/>
            <person name="Sanchez J."/>
        </authorList>
    </citation>
    <scope>NUCLEOTIDE SEQUENCE</scope>
</reference>
<sequence length="159" mass="17821">KPPSNSTIRARIASIPDHESLRKRGFVEKANNRYQARPGKFPGADYPLAVIQMDHTPADIVLVDDTFRKPIGRPWITVAIDVYSRLITGVYVSFDAPSETSVAMCLAQSIVPKDEWLALHKIDAKWPVWGVPKKVYVDNGPDFRSDTLTRSCLPYGIQL</sequence>
<dbReference type="InterPro" id="IPR012337">
    <property type="entry name" value="RNaseH-like_sf"/>
</dbReference>
<dbReference type="InterPro" id="IPR001584">
    <property type="entry name" value="Integrase_cat-core"/>
</dbReference>
<reference evidence="2" key="2">
    <citation type="journal article" date="2014" name="ISME J.">
        <title>Microbial stratification in low pH oxic and suboxic macroscopic growths along an acid mine drainage.</title>
        <authorList>
            <person name="Mendez-Garcia C."/>
            <person name="Mesa V."/>
            <person name="Sprenger R.R."/>
            <person name="Richter M."/>
            <person name="Diez M.S."/>
            <person name="Solano J."/>
            <person name="Bargiela R."/>
            <person name="Golyshina O.V."/>
            <person name="Manteca A."/>
            <person name="Ramos J.L."/>
            <person name="Gallego J.R."/>
            <person name="Llorente I."/>
            <person name="Martins Dos Santos V.A."/>
            <person name="Jensen O.N."/>
            <person name="Pelaez A.I."/>
            <person name="Sanchez J."/>
            <person name="Ferrer M."/>
        </authorList>
    </citation>
    <scope>NUCLEOTIDE SEQUENCE</scope>
</reference>
<dbReference type="GO" id="GO:0015074">
    <property type="term" value="P:DNA integration"/>
    <property type="evidence" value="ECO:0007669"/>
    <property type="project" value="InterPro"/>
</dbReference>
<dbReference type="SUPFAM" id="SSF53098">
    <property type="entry name" value="Ribonuclease H-like"/>
    <property type="match status" value="1"/>
</dbReference>
<evidence type="ECO:0000313" key="2">
    <source>
        <dbReference type="EMBL" id="EQD45726.1"/>
    </source>
</evidence>
<gene>
    <name evidence="2" type="ORF">B2A_09179</name>
</gene>
<dbReference type="GO" id="GO:0003676">
    <property type="term" value="F:nucleic acid binding"/>
    <property type="evidence" value="ECO:0007669"/>
    <property type="project" value="InterPro"/>
</dbReference>